<reference evidence="15" key="1">
    <citation type="submission" date="2021-06" db="EMBL/GenBank/DDBJ databases">
        <title>44 bacteria genomes isolated from Dapeng, Shenzhen.</title>
        <authorList>
            <person name="Zheng W."/>
            <person name="Yu S."/>
            <person name="Huang Y."/>
        </authorList>
    </citation>
    <scope>NUCLEOTIDE SEQUENCE</scope>
    <source>
        <strain evidence="15">DP5N28-2</strain>
    </source>
</reference>
<keyword evidence="16" id="KW-1185">Reference proteome</keyword>
<dbReference type="FunFam" id="1.10.1040.10:FF:000002">
    <property type="entry name" value="6-phosphogluconate dehydrogenase, decarboxylating"/>
    <property type="match status" value="1"/>
</dbReference>
<keyword evidence="10 13" id="KW-0521">NADP</keyword>
<evidence type="ECO:0000256" key="2">
    <source>
        <dbReference type="ARBA" id="ARBA00004874"/>
    </source>
</evidence>
<evidence type="ECO:0000256" key="3">
    <source>
        <dbReference type="ARBA" id="ARBA00008419"/>
    </source>
</evidence>
<feature type="binding site" description="in other chain" evidence="12">
    <location>
        <position position="104"/>
    </location>
    <ligand>
        <name>substrate</name>
        <note>ligand shared between dimeric partners</note>
    </ligand>
</feature>
<comment type="function">
    <text evidence="1 10">Catalyzes the oxidative decarboxylation of 6-phosphogluconate to ribulose 5-phosphate and CO(2), with concomitant reduction of NADP to NADPH.</text>
</comment>
<dbReference type="RefSeq" id="WP_222580460.1">
    <property type="nucleotide sequence ID" value="NZ_JAHVHU010000011.1"/>
</dbReference>
<evidence type="ECO:0000256" key="10">
    <source>
        <dbReference type="PIRNR" id="PIRNR000109"/>
    </source>
</evidence>
<evidence type="ECO:0000313" key="15">
    <source>
        <dbReference type="EMBL" id="MBY5958920.1"/>
    </source>
</evidence>
<dbReference type="InterPro" id="IPR006113">
    <property type="entry name" value="6PGDH_Gnd/GntZ"/>
</dbReference>
<dbReference type="GO" id="GO:0050661">
    <property type="term" value="F:NADP binding"/>
    <property type="evidence" value="ECO:0007669"/>
    <property type="project" value="InterPro"/>
</dbReference>
<dbReference type="AlphaFoldDB" id="A0A953L9J6"/>
<keyword evidence="7 13" id="KW-0311">Gluconate utilization</keyword>
<feature type="active site" description="Proton donor" evidence="11">
    <location>
        <position position="191"/>
    </location>
</feature>
<dbReference type="GO" id="GO:0019521">
    <property type="term" value="P:D-gluconate metabolic process"/>
    <property type="evidence" value="ECO:0007669"/>
    <property type="project" value="UniProtKB-KW"/>
</dbReference>
<feature type="domain" description="6-phosphogluconate dehydrogenase C-terminal" evidence="14">
    <location>
        <begin position="180"/>
        <end position="470"/>
    </location>
</feature>
<dbReference type="Gene3D" id="1.20.5.320">
    <property type="entry name" value="6-Phosphogluconate Dehydrogenase, domain 3"/>
    <property type="match status" value="1"/>
</dbReference>
<keyword evidence="8 10" id="KW-0570">Pentose shunt</keyword>
<evidence type="ECO:0000256" key="11">
    <source>
        <dbReference type="PIRSR" id="PIRSR000109-1"/>
    </source>
</evidence>
<dbReference type="SUPFAM" id="SSF48179">
    <property type="entry name" value="6-phosphogluconate dehydrogenase C-terminal domain-like"/>
    <property type="match status" value="1"/>
</dbReference>
<feature type="binding site" description="in other chain" evidence="12">
    <location>
        <position position="192"/>
    </location>
    <ligand>
        <name>substrate</name>
        <note>ligand shared between dimeric partners</note>
    </ligand>
</feature>
<dbReference type="InterPro" id="IPR008927">
    <property type="entry name" value="6-PGluconate_DH-like_C_sf"/>
</dbReference>
<organism evidence="15 16">
    <name type="scientific">Membranihabitans marinus</name>
    <dbReference type="NCBI Taxonomy" id="1227546"/>
    <lineage>
        <taxon>Bacteria</taxon>
        <taxon>Pseudomonadati</taxon>
        <taxon>Bacteroidota</taxon>
        <taxon>Saprospiria</taxon>
        <taxon>Saprospirales</taxon>
        <taxon>Saprospiraceae</taxon>
        <taxon>Membranihabitans</taxon>
    </lineage>
</organism>
<evidence type="ECO:0000256" key="8">
    <source>
        <dbReference type="ARBA" id="ARBA00023126"/>
    </source>
</evidence>
<accession>A0A953L9J6</accession>
<feature type="binding site" description="in other chain" evidence="12">
    <location>
        <begin position="130"/>
        <end position="132"/>
    </location>
    <ligand>
        <name>substrate</name>
        <note>ligand shared between dimeric partners</note>
    </ligand>
</feature>
<dbReference type="SUPFAM" id="SSF51735">
    <property type="entry name" value="NAD(P)-binding Rossmann-fold domains"/>
    <property type="match status" value="1"/>
</dbReference>
<evidence type="ECO:0000256" key="7">
    <source>
        <dbReference type="ARBA" id="ARBA00023064"/>
    </source>
</evidence>
<feature type="binding site" description="in other chain" evidence="12">
    <location>
        <position position="289"/>
    </location>
    <ligand>
        <name>substrate</name>
        <note>ligand shared between dimeric partners</note>
    </ligand>
</feature>
<evidence type="ECO:0000313" key="16">
    <source>
        <dbReference type="Proteomes" id="UP000753961"/>
    </source>
</evidence>
<dbReference type="Pfam" id="PF00393">
    <property type="entry name" value="6PGD"/>
    <property type="match status" value="1"/>
</dbReference>
<dbReference type="PIRSF" id="PIRSF000109">
    <property type="entry name" value="6PGD"/>
    <property type="match status" value="1"/>
</dbReference>
<dbReference type="InterPro" id="IPR013328">
    <property type="entry name" value="6PGD_dom2"/>
</dbReference>
<evidence type="ECO:0000259" key="14">
    <source>
        <dbReference type="SMART" id="SM01350"/>
    </source>
</evidence>
<evidence type="ECO:0000256" key="1">
    <source>
        <dbReference type="ARBA" id="ARBA00002526"/>
    </source>
</evidence>
<dbReference type="Pfam" id="PF03446">
    <property type="entry name" value="NAD_binding_2"/>
    <property type="match status" value="1"/>
</dbReference>
<dbReference type="PANTHER" id="PTHR11811">
    <property type="entry name" value="6-PHOSPHOGLUCONATE DEHYDROGENASE"/>
    <property type="match status" value="1"/>
</dbReference>
<evidence type="ECO:0000256" key="12">
    <source>
        <dbReference type="PIRSR" id="PIRSR000109-2"/>
    </source>
</evidence>
<dbReference type="EC" id="1.1.1.44" evidence="4 10"/>
<feature type="binding site" description="in other chain" evidence="12">
    <location>
        <begin position="187"/>
        <end position="188"/>
    </location>
    <ligand>
        <name>substrate</name>
        <note>ligand shared between dimeric partners</note>
    </ligand>
</feature>
<dbReference type="InterPro" id="IPR036291">
    <property type="entry name" value="NAD(P)-bd_dom_sf"/>
</dbReference>
<dbReference type="NCBIfam" id="NF006765">
    <property type="entry name" value="PRK09287.1"/>
    <property type="match status" value="1"/>
</dbReference>
<keyword evidence="6 10" id="KW-0560">Oxidoreductase</keyword>
<proteinExistence type="inferred from homology"/>
<comment type="subunit">
    <text evidence="10">Homodimer.</text>
</comment>
<dbReference type="InterPro" id="IPR006115">
    <property type="entry name" value="6PGDH_NADP-bd"/>
</dbReference>
<comment type="similarity">
    <text evidence="3 10 13">Belongs to the 6-phosphogluconate dehydrogenase family.</text>
</comment>
<feature type="binding site" evidence="12">
    <location>
        <position position="454"/>
    </location>
    <ligand>
        <name>substrate</name>
        <note>ligand shared between dimeric partners</note>
    </ligand>
</feature>
<dbReference type="Gene3D" id="3.40.50.720">
    <property type="entry name" value="NAD(P)-binding Rossmann-like Domain"/>
    <property type="match status" value="1"/>
</dbReference>
<evidence type="ECO:0000256" key="4">
    <source>
        <dbReference type="ARBA" id="ARBA00013011"/>
    </source>
</evidence>
<feature type="active site" description="Proton acceptor" evidence="11">
    <location>
        <position position="184"/>
    </location>
</feature>
<dbReference type="Proteomes" id="UP000753961">
    <property type="component" value="Unassembled WGS sequence"/>
</dbReference>
<comment type="pathway">
    <text evidence="2 10 13">Carbohydrate degradation; pentose phosphate pathway; D-ribulose 5-phosphate from D-glucose 6-phosphate (oxidative stage): step 3/3.</text>
</comment>
<evidence type="ECO:0000256" key="5">
    <source>
        <dbReference type="ARBA" id="ARBA00018193"/>
    </source>
</evidence>
<dbReference type="SMART" id="SM01350">
    <property type="entry name" value="6PGD"/>
    <property type="match status" value="1"/>
</dbReference>
<dbReference type="EMBL" id="JAHVHU010000011">
    <property type="protein sequence ID" value="MBY5958920.1"/>
    <property type="molecule type" value="Genomic_DNA"/>
</dbReference>
<dbReference type="InterPro" id="IPR006183">
    <property type="entry name" value="Pgluconate_DH"/>
</dbReference>
<dbReference type="GO" id="GO:0004616">
    <property type="term" value="F:phosphogluconate dehydrogenase (decarboxylating) activity"/>
    <property type="evidence" value="ECO:0007669"/>
    <property type="project" value="UniProtKB-EC"/>
</dbReference>
<comment type="catalytic activity">
    <reaction evidence="9 10 13">
        <text>6-phospho-D-gluconate + NADP(+) = D-ribulose 5-phosphate + CO2 + NADPH</text>
        <dbReference type="Rhea" id="RHEA:10116"/>
        <dbReference type="ChEBI" id="CHEBI:16526"/>
        <dbReference type="ChEBI" id="CHEBI:57783"/>
        <dbReference type="ChEBI" id="CHEBI:58121"/>
        <dbReference type="ChEBI" id="CHEBI:58349"/>
        <dbReference type="ChEBI" id="CHEBI:58759"/>
        <dbReference type="EC" id="1.1.1.44"/>
    </reaction>
</comment>
<feature type="binding site" evidence="12">
    <location>
        <position position="448"/>
    </location>
    <ligand>
        <name>substrate</name>
        <note>ligand shared between dimeric partners</note>
    </ligand>
</feature>
<dbReference type="NCBIfam" id="TIGR00873">
    <property type="entry name" value="gnd"/>
    <property type="match status" value="1"/>
</dbReference>
<dbReference type="GO" id="GO:0006098">
    <property type="term" value="P:pentose-phosphate shunt"/>
    <property type="evidence" value="ECO:0007669"/>
    <property type="project" value="UniProtKB-KW"/>
</dbReference>
<sequence>MKEQEYELGLIGLGTMGQNLLMNMADCQYAVVGYDKNKSKVDALKEATRAYKITGKYDVPSFVQVLKKPRVVILLVPAGKIVDYVIQDLLPHLEPGDIVIDGGNSHFTDTNRRIEALKQKNIEFVGMGISGGAEGARKGPSMMPGGKESSWHRIQPIFEATAAKVDGEPCVAYMGQGSAGHYVKMVHNGIEYGLMELIAEAYDFMKRVLKMSNHDIATAFESWNNDRLESYLIEITAAIFRQKDALTKSDLIDVIRDESKQKGTGKWTSQDAMNLQVPVPGIDLAVAMRDLSGYKDERAKATDKLSGPVPEKVTDGDQCSLDDLEKALYFSFVITYAQGMAQLRKASTEYNYQLDLATIAKIWRGGCIIRAAVLEDFRTAFTKNSNLENLLLDDNIAASVNDLQDEIRKVAKASIDFGVPIMAMSNAIAYFDAYRSARLPANLIQAQRDFFGSHTYERLDREGVFHTVWGH</sequence>
<dbReference type="InterPro" id="IPR006114">
    <property type="entry name" value="6PGDH_C"/>
</dbReference>
<evidence type="ECO:0000256" key="13">
    <source>
        <dbReference type="RuleBase" id="RU000485"/>
    </source>
</evidence>
<feature type="binding site" description="in other chain" evidence="12">
    <location>
        <position position="262"/>
    </location>
    <ligand>
        <name>substrate</name>
        <note>ligand shared between dimeric partners</note>
    </ligand>
</feature>
<evidence type="ECO:0000256" key="6">
    <source>
        <dbReference type="ARBA" id="ARBA00023002"/>
    </source>
</evidence>
<dbReference type="FunFam" id="1.20.5.320:FF:000001">
    <property type="entry name" value="6-phosphogluconate dehydrogenase, decarboxylating"/>
    <property type="match status" value="1"/>
</dbReference>
<evidence type="ECO:0000256" key="9">
    <source>
        <dbReference type="ARBA" id="ARBA00048640"/>
    </source>
</evidence>
<dbReference type="PRINTS" id="PR00076">
    <property type="entry name" value="6PGDHDRGNASE"/>
</dbReference>
<name>A0A953L9J6_9BACT</name>
<gene>
    <name evidence="15" type="primary">gndA</name>
    <name evidence="15" type="ORF">KUV50_12285</name>
</gene>
<comment type="caution">
    <text evidence="15">The sequence shown here is derived from an EMBL/GenBank/DDBJ whole genome shotgun (WGS) entry which is preliminary data.</text>
</comment>
<dbReference type="Gene3D" id="1.10.1040.10">
    <property type="entry name" value="N-(1-d-carboxylethyl)-l-norvaline Dehydrogenase, domain 2"/>
    <property type="match status" value="1"/>
</dbReference>
<protein>
    <recommendedName>
        <fullName evidence="5 10">6-phosphogluconate dehydrogenase, decarboxylating</fullName>
        <ecNumber evidence="4 10">1.1.1.44</ecNumber>
    </recommendedName>
</protein>